<dbReference type="Gene3D" id="2.130.10.10">
    <property type="entry name" value="YVTN repeat-like/Quinoprotein amine dehydrogenase"/>
    <property type="match status" value="1"/>
</dbReference>
<dbReference type="InterPro" id="IPR015943">
    <property type="entry name" value="WD40/YVTN_repeat-like_dom_sf"/>
</dbReference>
<protein>
    <recommendedName>
        <fullName evidence="4">PQQ-binding-like beta-propeller repeat protein</fullName>
    </recommendedName>
</protein>
<reference evidence="2 3" key="1">
    <citation type="journal article" date="2019" name="Int. J. Syst. Evol. Microbiol.">
        <title>The Global Catalogue of Microorganisms (GCM) 10K type strain sequencing project: providing services to taxonomists for standard genome sequencing and annotation.</title>
        <authorList>
            <consortium name="The Broad Institute Genomics Platform"/>
            <consortium name="The Broad Institute Genome Sequencing Center for Infectious Disease"/>
            <person name="Wu L."/>
            <person name="Ma J."/>
        </authorList>
    </citation>
    <scope>NUCLEOTIDE SEQUENCE [LARGE SCALE GENOMIC DNA]</scope>
    <source>
        <strain evidence="2 3">YIM 94188</strain>
    </source>
</reference>
<gene>
    <name evidence="2" type="ORF">ACFQEV_03825</name>
</gene>
<feature type="compositionally biased region" description="Polar residues" evidence="1">
    <location>
        <begin position="8"/>
        <end position="21"/>
    </location>
</feature>
<dbReference type="InterPro" id="IPR011047">
    <property type="entry name" value="Quinoprotein_ADH-like_sf"/>
</dbReference>
<dbReference type="RefSeq" id="WP_379692721.1">
    <property type="nucleotide sequence ID" value="NZ_JBHSXH010000009.1"/>
</dbReference>
<comment type="caution">
    <text evidence="2">The sequence shown here is derived from an EMBL/GenBank/DDBJ whole genome shotgun (WGS) entry which is preliminary data.</text>
</comment>
<evidence type="ECO:0000313" key="2">
    <source>
        <dbReference type="EMBL" id="MFC6824125.1"/>
    </source>
</evidence>
<organism evidence="2 3">
    <name type="scientific">Halopelagius fulvigenes</name>
    <dbReference type="NCBI Taxonomy" id="1198324"/>
    <lineage>
        <taxon>Archaea</taxon>
        <taxon>Methanobacteriati</taxon>
        <taxon>Methanobacteriota</taxon>
        <taxon>Stenosarchaea group</taxon>
        <taxon>Halobacteria</taxon>
        <taxon>Halobacteriales</taxon>
        <taxon>Haloferacaceae</taxon>
    </lineage>
</organism>
<sequence length="128" mass="14221">MRRRRSPSETGRSPSRATTTHSVDFRFRSRWRTPLSYHPTHLVAGAETIVRAGFDDHGRGRDARRGRVGAYDRKTGETLWELTLDSSANGLAVADGVYVTQRTTWRVGDDGTPMRGADAAHPTVVKLT</sequence>
<proteinExistence type="predicted"/>
<evidence type="ECO:0000313" key="3">
    <source>
        <dbReference type="Proteomes" id="UP001596408"/>
    </source>
</evidence>
<dbReference type="AlphaFoldDB" id="A0ABD5TZA2"/>
<keyword evidence="3" id="KW-1185">Reference proteome</keyword>
<accession>A0ABD5TZA2</accession>
<evidence type="ECO:0000256" key="1">
    <source>
        <dbReference type="SAM" id="MobiDB-lite"/>
    </source>
</evidence>
<dbReference type="Proteomes" id="UP001596408">
    <property type="component" value="Unassembled WGS sequence"/>
</dbReference>
<feature type="region of interest" description="Disordered" evidence="1">
    <location>
        <begin position="1"/>
        <end position="21"/>
    </location>
</feature>
<dbReference type="SUPFAM" id="SSF50998">
    <property type="entry name" value="Quinoprotein alcohol dehydrogenase-like"/>
    <property type="match status" value="1"/>
</dbReference>
<dbReference type="EMBL" id="JBHSXH010000009">
    <property type="protein sequence ID" value="MFC6824125.1"/>
    <property type="molecule type" value="Genomic_DNA"/>
</dbReference>
<evidence type="ECO:0008006" key="4">
    <source>
        <dbReference type="Google" id="ProtNLM"/>
    </source>
</evidence>
<name>A0ABD5TZA2_9EURY</name>